<gene>
    <name evidence="2" type="ORF">G7B40_022905</name>
</gene>
<dbReference type="AlphaFoldDB" id="A0AAP5MBY3"/>
<sequence length="269" mass="29205">MLLTLTTWIIITLSVLIVVLLIVNIRLSQAKTQTRSLCQWQVVDLTQPLTSTIPIWSGDPRVEIQPWATIANEGYFINRIAIGEHSGTHWATPNTFIMGATSAEQVPVEKLIAPAVVIDIQHKALQDADYRLSVEDVQAWETRNGEIPSGSIVILFTGWQDKWLDPKAFMNEDEQGVSHWPGFSVGAVEFLVSRRQIAGLGTDTHGVDPGNDHSYCASTTIYASDGIVLECLGGLEKLPQISATLVVGGLPIFGGSGSPARVLAFLPPP</sequence>
<dbReference type="GO" id="GO:0004061">
    <property type="term" value="F:arylformamidase activity"/>
    <property type="evidence" value="ECO:0007669"/>
    <property type="project" value="InterPro"/>
</dbReference>
<protein>
    <submittedName>
        <fullName evidence="2">Cyclase family protein</fullName>
    </submittedName>
</protein>
<dbReference type="Pfam" id="PF04199">
    <property type="entry name" value="Cyclase"/>
    <property type="match status" value="1"/>
</dbReference>
<keyword evidence="1" id="KW-0812">Transmembrane</keyword>
<reference evidence="3" key="1">
    <citation type="journal article" date="2021" name="Science">
        <title>Hunting the eagle killer: A cyanobacterial neurotoxin causes vacuolar myelinopathy.</title>
        <authorList>
            <person name="Breinlinger S."/>
            <person name="Phillips T.J."/>
            <person name="Haram B.N."/>
            <person name="Mares J."/>
            <person name="Martinez Yerena J.A."/>
            <person name="Hrouzek P."/>
            <person name="Sobotka R."/>
            <person name="Henderson W.M."/>
            <person name="Schmieder P."/>
            <person name="Williams S.M."/>
            <person name="Lauderdale J.D."/>
            <person name="Wilde H.D."/>
            <person name="Gerrin W."/>
            <person name="Kust A."/>
            <person name="Washington J.W."/>
            <person name="Wagner C."/>
            <person name="Geier B."/>
            <person name="Liebeke M."/>
            <person name="Enke H."/>
            <person name="Niedermeyer T.H.J."/>
            <person name="Wilde S.B."/>
        </authorList>
    </citation>
    <scope>NUCLEOTIDE SEQUENCE [LARGE SCALE GENOMIC DNA]</scope>
    <source>
        <strain evidence="3">Thurmond2011</strain>
    </source>
</reference>
<name>A0AAP5MBY3_9CYAN</name>
<keyword evidence="3" id="KW-1185">Reference proteome</keyword>
<dbReference type="InterPro" id="IPR007325">
    <property type="entry name" value="KFase/CYL"/>
</dbReference>
<dbReference type="RefSeq" id="WP_310834084.1">
    <property type="nucleotide sequence ID" value="NZ_JAALHA020000012.1"/>
</dbReference>
<dbReference type="EMBL" id="JAALHA020000012">
    <property type="protein sequence ID" value="MDR9897394.1"/>
    <property type="molecule type" value="Genomic_DNA"/>
</dbReference>
<dbReference type="PANTHER" id="PTHR31118">
    <property type="entry name" value="CYCLASE-LIKE PROTEIN 2"/>
    <property type="match status" value="1"/>
</dbReference>
<accession>A0AAP5MBY3</accession>
<comment type="caution">
    <text evidence="2">The sequence shown here is derived from an EMBL/GenBank/DDBJ whole genome shotgun (WGS) entry which is preliminary data.</text>
</comment>
<keyword evidence="1" id="KW-1133">Transmembrane helix</keyword>
<dbReference type="GO" id="GO:0019441">
    <property type="term" value="P:L-tryptophan catabolic process to kynurenine"/>
    <property type="evidence" value="ECO:0007669"/>
    <property type="project" value="InterPro"/>
</dbReference>
<dbReference type="SUPFAM" id="SSF102198">
    <property type="entry name" value="Putative cyclase"/>
    <property type="match status" value="1"/>
</dbReference>
<proteinExistence type="predicted"/>
<feature type="transmembrane region" description="Helical" evidence="1">
    <location>
        <begin position="6"/>
        <end position="27"/>
    </location>
</feature>
<dbReference type="Gene3D" id="3.50.30.50">
    <property type="entry name" value="Putative cyclase"/>
    <property type="match status" value="1"/>
</dbReference>
<organism evidence="2 3">
    <name type="scientific">Aetokthonos hydrillicola Thurmond2011</name>
    <dbReference type="NCBI Taxonomy" id="2712845"/>
    <lineage>
        <taxon>Bacteria</taxon>
        <taxon>Bacillati</taxon>
        <taxon>Cyanobacteriota</taxon>
        <taxon>Cyanophyceae</taxon>
        <taxon>Nostocales</taxon>
        <taxon>Hapalosiphonaceae</taxon>
        <taxon>Aetokthonos</taxon>
    </lineage>
</organism>
<dbReference type="Proteomes" id="UP000667802">
    <property type="component" value="Unassembled WGS sequence"/>
</dbReference>
<evidence type="ECO:0000313" key="3">
    <source>
        <dbReference type="Proteomes" id="UP000667802"/>
    </source>
</evidence>
<dbReference type="InterPro" id="IPR037175">
    <property type="entry name" value="KFase_sf"/>
</dbReference>
<evidence type="ECO:0000313" key="2">
    <source>
        <dbReference type="EMBL" id="MDR9897394.1"/>
    </source>
</evidence>
<evidence type="ECO:0000256" key="1">
    <source>
        <dbReference type="SAM" id="Phobius"/>
    </source>
</evidence>
<keyword evidence="1" id="KW-0472">Membrane</keyword>
<dbReference type="PANTHER" id="PTHR31118:SF12">
    <property type="entry name" value="CYCLASE-LIKE PROTEIN 2"/>
    <property type="match status" value="1"/>
</dbReference>